<dbReference type="InterPro" id="IPR002569">
    <property type="entry name" value="Met_Sox_Rdtase_MsrA_dom"/>
</dbReference>
<comment type="caution">
    <text evidence="4">The sequence shown here is derived from an EMBL/GenBank/DDBJ whole genome shotgun (WGS) entry which is preliminary data.</text>
</comment>
<proteinExistence type="inferred from homology"/>
<dbReference type="InterPro" id="IPR036509">
    <property type="entry name" value="Met_Sox_Rdtase_MsrA_sf"/>
</dbReference>
<reference evidence="4 5" key="1">
    <citation type="submission" date="2016-08" db="EMBL/GenBank/DDBJ databases">
        <title>New Insights into Marine Group III Euryarchaeota, from dark to light.</title>
        <authorList>
            <person name="Haro-Moreno J.M."/>
            <person name="Rodriguez-Valera F."/>
            <person name="Lopez-Garcia P."/>
            <person name="Moreira D."/>
            <person name="Martin-Cuadrado A.B."/>
        </authorList>
    </citation>
    <scope>NUCLEOTIDE SEQUENCE [LARGE SCALE GENOMIC DNA]</scope>
    <source>
        <strain evidence="4">CG-Epi3</strain>
    </source>
</reference>
<dbReference type="Pfam" id="PF01625">
    <property type="entry name" value="PMSR"/>
    <property type="match status" value="1"/>
</dbReference>
<evidence type="ECO:0000259" key="3">
    <source>
        <dbReference type="Pfam" id="PF01625"/>
    </source>
</evidence>
<organism evidence="4 5">
    <name type="scientific">Marine Group III euryarchaeote CG-Epi3</name>
    <dbReference type="NCBI Taxonomy" id="1888997"/>
    <lineage>
        <taxon>Archaea</taxon>
        <taxon>Methanobacteriati</taxon>
        <taxon>Thermoplasmatota</taxon>
        <taxon>Thermoplasmata</taxon>
        <taxon>Candidatus Thermoprofundales</taxon>
    </lineage>
</organism>
<sequence>MAKAMFGAGCFWGVEYNFSKIKGVNEVMSGYSGGKTPNPTYEMVCNNNTEHAEVVLVDFNEEEVTYEELLDAFWKKHDPTTLNRQGPDIGSQYRSAIFYYNDEQKEVAKESLRNLQKKLDREIVTEITKVQTFWKAEEYHQKYFEKHSRH</sequence>
<comment type="similarity">
    <text evidence="2">Belongs to the MsrA Met sulfoxide reductase family.</text>
</comment>
<dbReference type="HAMAP" id="MF_01401">
    <property type="entry name" value="MsrA"/>
    <property type="match status" value="1"/>
</dbReference>
<dbReference type="EMBL" id="MIYY01000024">
    <property type="protein sequence ID" value="OIR23182.1"/>
    <property type="molecule type" value="Genomic_DNA"/>
</dbReference>
<accession>A0A1J5UFV3</accession>
<dbReference type="GO" id="GO:0033744">
    <property type="term" value="F:L-methionine:thioredoxin-disulfide S-oxidoreductase activity"/>
    <property type="evidence" value="ECO:0007669"/>
    <property type="project" value="RHEA"/>
</dbReference>
<dbReference type="PANTHER" id="PTHR43774:SF1">
    <property type="entry name" value="PEPTIDE METHIONINE SULFOXIDE REDUCTASE MSRA 2"/>
    <property type="match status" value="1"/>
</dbReference>
<dbReference type="GO" id="GO:0008113">
    <property type="term" value="F:peptide-methionine (S)-S-oxide reductase activity"/>
    <property type="evidence" value="ECO:0007669"/>
    <property type="project" value="UniProtKB-UniRule"/>
</dbReference>
<name>A0A1J5UFV3_9ARCH</name>
<dbReference type="SUPFAM" id="SSF55068">
    <property type="entry name" value="Peptide methionine sulfoxide reductase"/>
    <property type="match status" value="1"/>
</dbReference>
<dbReference type="PANTHER" id="PTHR43774">
    <property type="entry name" value="PEPTIDE METHIONINE SULFOXIDE REDUCTASE"/>
    <property type="match status" value="1"/>
</dbReference>
<comment type="catalytic activity">
    <reaction evidence="2">
        <text>L-methionyl-[protein] + [thioredoxin]-disulfide + H2O = L-methionyl-(S)-S-oxide-[protein] + [thioredoxin]-dithiol</text>
        <dbReference type="Rhea" id="RHEA:14217"/>
        <dbReference type="Rhea" id="RHEA-COMP:10698"/>
        <dbReference type="Rhea" id="RHEA-COMP:10700"/>
        <dbReference type="Rhea" id="RHEA-COMP:12313"/>
        <dbReference type="Rhea" id="RHEA-COMP:12315"/>
        <dbReference type="ChEBI" id="CHEBI:15377"/>
        <dbReference type="ChEBI" id="CHEBI:16044"/>
        <dbReference type="ChEBI" id="CHEBI:29950"/>
        <dbReference type="ChEBI" id="CHEBI:44120"/>
        <dbReference type="ChEBI" id="CHEBI:50058"/>
        <dbReference type="EC" id="1.8.4.11"/>
    </reaction>
</comment>
<keyword evidence="1 2" id="KW-0560">Oxidoreductase</keyword>
<feature type="active site" evidence="2">
    <location>
        <position position="10"/>
    </location>
</feature>
<dbReference type="EC" id="1.8.4.11" evidence="2"/>
<comment type="function">
    <text evidence="2">Has an important function as a repair enzyme for proteins that have been inactivated by oxidation. Catalyzes the reversible oxidation-reduction of methionine sulfoxide in proteins to methionine.</text>
</comment>
<evidence type="ECO:0000256" key="2">
    <source>
        <dbReference type="HAMAP-Rule" id="MF_01401"/>
    </source>
</evidence>
<evidence type="ECO:0000313" key="4">
    <source>
        <dbReference type="EMBL" id="OIR23182.1"/>
    </source>
</evidence>
<feature type="domain" description="Peptide methionine sulphoxide reductase MsrA" evidence="3">
    <location>
        <begin position="3"/>
        <end position="149"/>
    </location>
</feature>
<evidence type="ECO:0000313" key="5">
    <source>
        <dbReference type="Proteomes" id="UP000183138"/>
    </source>
</evidence>
<gene>
    <name evidence="2" type="primary">msrA</name>
    <name evidence="4" type="ORF">BEU00_03725</name>
</gene>
<dbReference type="Proteomes" id="UP000183138">
    <property type="component" value="Unassembled WGS sequence"/>
</dbReference>
<protein>
    <recommendedName>
        <fullName evidence="2">Peptide methionine sulfoxide reductase MsrA</fullName>
        <shortName evidence="2">Protein-methionine-S-oxide reductase</shortName>
        <ecNumber evidence="2">1.8.4.11</ecNumber>
    </recommendedName>
    <alternativeName>
        <fullName evidence="2">Peptide-methionine (S)-S-oxide reductase</fullName>
        <shortName evidence="2">Peptide Met(O) reductase</shortName>
    </alternativeName>
</protein>
<comment type="catalytic activity">
    <reaction evidence="2">
        <text>[thioredoxin]-disulfide + L-methionine + H2O = L-methionine (S)-S-oxide + [thioredoxin]-dithiol</text>
        <dbReference type="Rhea" id="RHEA:19993"/>
        <dbReference type="Rhea" id="RHEA-COMP:10698"/>
        <dbReference type="Rhea" id="RHEA-COMP:10700"/>
        <dbReference type="ChEBI" id="CHEBI:15377"/>
        <dbReference type="ChEBI" id="CHEBI:29950"/>
        <dbReference type="ChEBI" id="CHEBI:50058"/>
        <dbReference type="ChEBI" id="CHEBI:57844"/>
        <dbReference type="ChEBI" id="CHEBI:58772"/>
        <dbReference type="EC" id="1.8.4.11"/>
    </reaction>
</comment>
<dbReference type="NCBIfam" id="TIGR00401">
    <property type="entry name" value="msrA"/>
    <property type="match status" value="1"/>
</dbReference>
<dbReference type="Gene3D" id="3.30.1060.10">
    <property type="entry name" value="Peptide methionine sulphoxide reductase MsrA"/>
    <property type="match status" value="1"/>
</dbReference>
<evidence type="ECO:0000256" key="1">
    <source>
        <dbReference type="ARBA" id="ARBA00023002"/>
    </source>
</evidence>
<dbReference type="AlphaFoldDB" id="A0A1J5UFV3"/>